<evidence type="ECO:0000313" key="2">
    <source>
        <dbReference type="Proteomes" id="UP001652642"/>
    </source>
</evidence>
<name>A0ABM5FWS1_9SAUR</name>
<dbReference type="PANTHER" id="PTHR33769:SF1">
    <property type="entry name" value="TESTIS-EXPRESSED PROTEIN 26"/>
    <property type="match status" value="1"/>
</dbReference>
<protein>
    <submittedName>
        <fullName evidence="3">Testis-expressed protein 26 isoform X1</fullName>
    </submittedName>
</protein>
<reference evidence="3" key="1">
    <citation type="submission" date="2025-08" db="UniProtKB">
        <authorList>
            <consortium name="RefSeq"/>
        </authorList>
    </citation>
    <scope>IDENTIFICATION</scope>
</reference>
<accession>A0ABM5FWS1</accession>
<gene>
    <name evidence="3" type="primary">TEX26</name>
</gene>
<evidence type="ECO:0000256" key="1">
    <source>
        <dbReference type="SAM" id="MobiDB-lite"/>
    </source>
</evidence>
<feature type="compositionally biased region" description="Low complexity" evidence="1">
    <location>
        <begin position="21"/>
        <end position="39"/>
    </location>
</feature>
<keyword evidence="2" id="KW-1185">Reference proteome</keyword>
<dbReference type="GeneID" id="110076436"/>
<dbReference type="PANTHER" id="PTHR33769">
    <property type="entry name" value="TESTIS-EXPRESSED PROTEIN 26 ISOFORM X3"/>
    <property type="match status" value="1"/>
</dbReference>
<dbReference type="Proteomes" id="UP001652642">
    <property type="component" value="Chromosome 3"/>
</dbReference>
<dbReference type="InterPro" id="IPR043460">
    <property type="entry name" value="MEDAG/TEX26"/>
</dbReference>
<organism evidence="2 3">
    <name type="scientific">Pogona vitticeps</name>
    <name type="common">central bearded dragon</name>
    <dbReference type="NCBI Taxonomy" id="103695"/>
    <lineage>
        <taxon>Eukaryota</taxon>
        <taxon>Metazoa</taxon>
        <taxon>Chordata</taxon>
        <taxon>Craniata</taxon>
        <taxon>Vertebrata</taxon>
        <taxon>Euteleostomi</taxon>
        <taxon>Lepidosauria</taxon>
        <taxon>Squamata</taxon>
        <taxon>Bifurcata</taxon>
        <taxon>Unidentata</taxon>
        <taxon>Episquamata</taxon>
        <taxon>Toxicofera</taxon>
        <taxon>Iguania</taxon>
        <taxon>Acrodonta</taxon>
        <taxon>Agamidae</taxon>
        <taxon>Amphibolurinae</taxon>
        <taxon>Pogona</taxon>
    </lineage>
</organism>
<feature type="region of interest" description="Disordered" evidence="1">
    <location>
        <begin position="21"/>
        <end position="49"/>
    </location>
</feature>
<proteinExistence type="predicted"/>
<dbReference type="RefSeq" id="XP_072849854.1">
    <property type="nucleotide sequence ID" value="XM_072993753.1"/>
</dbReference>
<evidence type="ECO:0000313" key="3">
    <source>
        <dbReference type="RefSeq" id="XP_072849854.1"/>
    </source>
</evidence>
<sequence length="329" mass="37464">MESGERPLLPPIDGAAAAAAPASVVPTVPAWRPRSARTTAPPPSPPAVGKIKWDPYETTMKHDFVFIPATDPEADCARAGKGYVIPFQVDEPTAKNIYKDEYCWKPYSKAEPIRSGSASGIRRNNPQPGERFLIWQMPREETLLPTDSLAPWTKTVTKQEIDEVLKKQYKTAYARDYLGVQPGESRDGVVAAPDWKTLVPRPPDTEFRRHYQPQVYDPDLRDFTWKYGCNAKRHIPVKGTVPSVTLAQIWNHERTKQMSTYQRDFGKDYQEIISVLNCLDPDEIKAYVDKSPQPEKEILQNFLEKVYWKKTLQRPPSAKKLEENPVKCI</sequence>